<evidence type="ECO:0000256" key="1">
    <source>
        <dbReference type="SAM" id="MobiDB-lite"/>
    </source>
</evidence>
<accession>A0A6A6X0F3</accession>
<organism evidence="4 5">
    <name type="scientific">Melanomma pulvis-pyrius CBS 109.77</name>
    <dbReference type="NCBI Taxonomy" id="1314802"/>
    <lineage>
        <taxon>Eukaryota</taxon>
        <taxon>Fungi</taxon>
        <taxon>Dikarya</taxon>
        <taxon>Ascomycota</taxon>
        <taxon>Pezizomycotina</taxon>
        <taxon>Dothideomycetes</taxon>
        <taxon>Pleosporomycetidae</taxon>
        <taxon>Pleosporales</taxon>
        <taxon>Melanommataceae</taxon>
        <taxon>Melanomma</taxon>
    </lineage>
</organism>
<protein>
    <recommendedName>
        <fullName evidence="6">Extracellular membrane protein CFEM domain-containing protein</fullName>
    </recommendedName>
</protein>
<feature type="signal peptide" evidence="3">
    <location>
        <begin position="1"/>
        <end position="25"/>
    </location>
</feature>
<proteinExistence type="predicted"/>
<dbReference type="AlphaFoldDB" id="A0A6A6X0F3"/>
<keyword evidence="5" id="KW-1185">Reference proteome</keyword>
<feature type="transmembrane region" description="Helical" evidence="2">
    <location>
        <begin position="182"/>
        <end position="201"/>
    </location>
</feature>
<gene>
    <name evidence="4" type="ORF">K505DRAFT_420508</name>
</gene>
<reference evidence="4" key="1">
    <citation type="journal article" date="2020" name="Stud. Mycol.">
        <title>101 Dothideomycetes genomes: a test case for predicting lifestyles and emergence of pathogens.</title>
        <authorList>
            <person name="Haridas S."/>
            <person name="Albert R."/>
            <person name="Binder M."/>
            <person name="Bloem J."/>
            <person name="Labutti K."/>
            <person name="Salamov A."/>
            <person name="Andreopoulos B."/>
            <person name="Baker S."/>
            <person name="Barry K."/>
            <person name="Bills G."/>
            <person name="Bluhm B."/>
            <person name="Cannon C."/>
            <person name="Castanera R."/>
            <person name="Culley D."/>
            <person name="Daum C."/>
            <person name="Ezra D."/>
            <person name="Gonzalez J."/>
            <person name="Henrissat B."/>
            <person name="Kuo A."/>
            <person name="Liang C."/>
            <person name="Lipzen A."/>
            <person name="Lutzoni F."/>
            <person name="Magnuson J."/>
            <person name="Mondo S."/>
            <person name="Nolan M."/>
            <person name="Ohm R."/>
            <person name="Pangilinan J."/>
            <person name="Park H.-J."/>
            <person name="Ramirez L."/>
            <person name="Alfaro M."/>
            <person name="Sun H."/>
            <person name="Tritt A."/>
            <person name="Yoshinaga Y."/>
            <person name="Zwiers L.-H."/>
            <person name="Turgeon B."/>
            <person name="Goodwin S."/>
            <person name="Spatafora J."/>
            <person name="Crous P."/>
            <person name="Grigoriev I."/>
        </authorList>
    </citation>
    <scope>NUCLEOTIDE SEQUENCE</scope>
    <source>
        <strain evidence="4">CBS 109.77</strain>
    </source>
</reference>
<keyword evidence="2" id="KW-0472">Membrane</keyword>
<keyword evidence="3" id="KW-0732">Signal</keyword>
<evidence type="ECO:0000313" key="4">
    <source>
        <dbReference type="EMBL" id="KAF2789387.1"/>
    </source>
</evidence>
<keyword evidence="2" id="KW-0812">Transmembrane</keyword>
<keyword evidence="2" id="KW-1133">Transmembrane helix</keyword>
<name>A0A6A6X0F3_9PLEO</name>
<evidence type="ECO:0000256" key="2">
    <source>
        <dbReference type="SAM" id="Phobius"/>
    </source>
</evidence>
<dbReference type="Proteomes" id="UP000799757">
    <property type="component" value="Unassembled WGS sequence"/>
</dbReference>
<feature type="chain" id="PRO_5025612463" description="Extracellular membrane protein CFEM domain-containing protein" evidence="3">
    <location>
        <begin position="26"/>
        <end position="279"/>
    </location>
</feature>
<dbReference type="EMBL" id="MU002141">
    <property type="protein sequence ID" value="KAF2789387.1"/>
    <property type="molecule type" value="Genomic_DNA"/>
</dbReference>
<dbReference type="OrthoDB" id="5421290at2759"/>
<evidence type="ECO:0008006" key="6">
    <source>
        <dbReference type="Google" id="ProtNLM"/>
    </source>
</evidence>
<evidence type="ECO:0000313" key="5">
    <source>
        <dbReference type="Proteomes" id="UP000799757"/>
    </source>
</evidence>
<feature type="region of interest" description="Disordered" evidence="1">
    <location>
        <begin position="213"/>
        <end position="235"/>
    </location>
</feature>
<sequence>MARSIFYSFRRLLFTTILILPITKAQVDTTTQQITTFSAFPLQKDCAQGCFINTGFCRNDILGSIIGCAVHTDCYAGSWLAKNDCYCRQDLQGAAQSYLSSCVSRACKEGDVAIDASTAGSIYEQYCVQKGFPAAAPATILATTTGPGGLSKTTAVGVGTQPTGSSTEQNLSSQSHKLSTPAIVGIAVGGVVVLAIFLWVLKRMHCFGGGSVQQPQYPQHPPPFSQQPVYPPNPYPEPYYPKPHTESEVYPEDSISVVSGMPRPAPTLVSAAPGYPPRW</sequence>
<feature type="compositionally biased region" description="Pro residues" evidence="1">
    <location>
        <begin position="218"/>
        <end position="235"/>
    </location>
</feature>
<evidence type="ECO:0000256" key="3">
    <source>
        <dbReference type="SAM" id="SignalP"/>
    </source>
</evidence>